<dbReference type="Proteomes" id="UP000009328">
    <property type="component" value="Unassembled WGS sequence"/>
</dbReference>
<organism evidence="3 4">
    <name type="scientific">Wickerhamomyces ciferrii (strain ATCC 14091 / BCRC 22168 / CBS 111 / JCM 3599 / NBRC 0793 / NRRL Y-1031 F-60-10)</name>
    <name type="common">Yeast</name>
    <name type="synonym">Pichia ciferrii</name>
    <dbReference type="NCBI Taxonomy" id="1206466"/>
    <lineage>
        <taxon>Eukaryota</taxon>
        <taxon>Fungi</taxon>
        <taxon>Dikarya</taxon>
        <taxon>Ascomycota</taxon>
        <taxon>Saccharomycotina</taxon>
        <taxon>Saccharomycetes</taxon>
        <taxon>Phaffomycetales</taxon>
        <taxon>Wickerhamomycetaceae</taxon>
        <taxon>Wickerhamomyces</taxon>
    </lineage>
</organism>
<proteinExistence type="predicted"/>
<gene>
    <name evidence="3" type="ORF">BN7_6258</name>
</gene>
<protein>
    <recommendedName>
        <fullName evidence="2">F-box domain-containing protein</fullName>
    </recommendedName>
</protein>
<dbReference type="Gene3D" id="3.80.10.10">
    <property type="entry name" value="Ribonuclease Inhibitor"/>
    <property type="match status" value="1"/>
</dbReference>
<dbReference type="InParanoid" id="K0KX96"/>
<dbReference type="HOGENOM" id="CLU_660910_0_0_1"/>
<dbReference type="InterPro" id="IPR001810">
    <property type="entry name" value="F-box_dom"/>
</dbReference>
<evidence type="ECO:0000256" key="1">
    <source>
        <dbReference type="SAM" id="MobiDB-lite"/>
    </source>
</evidence>
<feature type="region of interest" description="Disordered" evidence="1">
    <location>
        <begin position="394"/>
        <end position="416"/>
    </location>
</feature>
<dbReference type="PROSITE" id="PS50181">
    <property type="entry name" value="FBOX"/>
    <property type="match status" value="1"/>
</dbReference>
<dbReference type="AlphaFoldDB" id="K0KX96"/>
<evidence type="ECO:0000313" key="3">
    <source>
        <dbReference type="EMBL" id="CCH46662.1"/>
    </source>
</evidence>
<dbReference type="InterPro" id="IPR032675">
    <property type="entry name" value="LRR_dom_sf"/>
</dbReference>
<feature type="domain" description="F-box" evidence="2">
    <location>
        <begin position="9"/>
        <end position="35"/>
    </location>
</feature>
<sequence>MVTAGALISTSLLDLPDLVIEKILKECHPLDLIRLWQIEGFRYFITEKELLIITHPNNRHKYELPDRFFLSLGEALPFKEGSKVGVSEKIKSFRGTLLVENTPNDHQECFDLNYNEVNRHIIDLIKLEHESTYLIIEDLIEWYNLVNSFVSTEVPINHIKSINVPCLKAITRLPCFDIDPAIFQFPNVTELEWSMNYTKNLSDIIKMCPNLKTLKFSGGPSGAYDFNNTEFASKIANMIKSVGNLPNEIIISNFHGLVGESLIQNFPFTSTLENFEINHCSNIKIKSLSFNSKNVKLADSKISTIDSLIIPFCESLEISRCKIGTISNMKADSLKSLNITLNNPESFCENKFILQNVLSPQLLTFELNTYTNPRLDIHISELHFPRLISSTIRTTPTHQGRRPSLSSYHHSKTLKI</sequence>
<name>K0KX96_WICCF</name>
<dbReference type="SUPFAM" id="SSF52047">
    <property type="entry name" value="RNI-like"/>
    <property type="match status" value="1"/>
</dbReference>
<keyword evidence="4" id="KW-1185">Reference proteome</keyword>
<reference evidence="3 4" key="1">
    <citation type="journal article" date="2012" name="Eukaryot. Cell">
        <title>Draft genome sequence of Wickerhamomyces ciferrii NRRL Y-1031 F-60-10.</title>
        <authorList>
            <person name="Schneider J."/>
            <person name="Andrea H."/>
            <person name="Blom J."/>
            <person name="Jaenicke S."/>
            <person name="Ruckert C."/>
            <person name="Schorsch C."/>
            <person name="Szczepanowski R."/>
            <person name="Farwick M."/>
            <person name="Goesmann A."/>
            <person name="Puhler A."/>
            <person name="Schaffer S."/>
            <person name="Tauch A."/>
            <person name="Kohler T."/>
            <person name="Brinkrolf K."/>
        </authorList>
    </citation>
    <scope>NUCLEOTIDE SEQUENCE [LARGE SCALE GENOMIC DNA]</scope>
    <source>
        <strain evidence="4">ATCC 14091 / BCRC 22168 / CBS 111 / JCM 3599 / NBRC 0793 / NRRL Y-1031 F-60-10</strain>
    </source>
</reference>
<accession>K0KX96</accession>
<dbReference type="EMBL" id="CAIF01000260">
    <property type="protein sequence ID" value="CCH46662.1"/>
    <property type="molecule type" value="Genomic_DNA"/>
</dbReference>
<evidence type="ECO:0000259" key="2">
    <source>
        <dbReference type="PROSITE" id="PS50181"/>
    </source>
</evidence>
<comment type="caution">
    <text evidence="3">The sequence shown here is derived from an EMBL/GenBank/DDBJ whole genome shotgun (WGS) entry which is preliminary data.</text>
</comment>
<evidence type="ECO:0000313" key="4">
    <source>
        <dbReference type="Proteomes" id="UP000009328"/>
    </source>
</evidence>
<feature type="compositionally biased region" description="Polar residues" evidence="1">
    <location>
        <begin position="394"/>
        <end position="408"/>
    </location>
</feature>